<name>A0A9D0Z387_9FIRM</name>
<dbReference type="InterPro" id="IPR001387">
    <property type="entry name" value="Cro/C1-type_HTH"/>
</dbReference>
<dbReference type="PROSITE" id="PS50943">
    <property type="entry name" value="HTH_CROC1"/>
    <property type="match status" value="1"/>
</dbReference>
<dbReference type="Pfam" id="PF13630">
    <property type="entry name" value="SdpI"/>
    <property type="match status" value="1"/>
</dbReference>
<dbReference type="Pfam" id="PF01381">
    <property type="entry name" value="HTH_3"/>
    <property type="match status" value="1"/>
</dbReference>
<dbReference type="GO" id="GO:0003677">
    <property type="term" value="F:DNA binding"/>
    <property type="evidence" value="ECO:0007669"/>
    <property type="project" value="UniProtKB-KW"/>
</dbReference>
<accession>A0A9D0Z387</accession>
<evidence type="ECO:0000256" key="3">
    <source>
        <dbReference type="SAM" id="Phobius"/>
    </source>
</evidence>
<keyword evidence="1" id="KW-0238">DNA-binding</keyword>
<evidence type="ECO:0000256" key="2">
    <source>
        <dbReference type="SAM" id="Coils"/>
    </source>
</evidence>
<keyword evidence="2" id="KW-0175">Coiled coil</keyword>
<dbReference type="SUPFAM" id="SSF47413">
    <property type="entry name" value="lambda repressor-like DNA-binding domains"/>
    <property type="match status" value="1"/>
</dbReference>
<evidence type="ECO:0000313" key="5">
    <source>
        <dbReference type="EMBL" id="HIQ67093.1"/>
    </source>
</evidence>
<dbReference type="CDD" id="cd00093">
    <property type="entry name" value="HTH_XRE"/>
    <property type="match status" value="1"/>
</dbReference>
<dbReference type="SMART" id="SM00530">
    <property type="entry name" value="HTH_XRE"/>
    <property type="match status" value="1"/>
</dbReference>
<feature type="domain" description="HTH cro/C1-type" evidence="4">
    <location>
        <begin position="25"/>
        <end position="79"/>
    </location>
</feature>
<feature type="transmembrane region" description="Helical" evidence="3">
    <location>
        <begin position="252"/>
        <end position="273"/>
    </location>
</feature>
<dbReference type="PANTHER" id="PTHR46558">
    <property type="entry name" value="TRACRIPTIONAL REGULATORY PROTEIN-RELATED-RELATED"/>
    <property type="match status" value="1"/>
</dbReference>
<organism evidence="5 6">
    <name type="scientific">Candidatus Faecousia excrementigallinarum</name>
    <dbReference type="NCBI Taxonomy" id="2840806"/>
    <lineage>
        <taxon>Bacteria</taxon>
        <taxon>Bacillati</taxon>
        <taxon>Bacillota</taxon>
        <taxon>Clostridia</taxon>
        <taxon>Eubacteriales</taxon>
        <taxon>Oscillospiraceae</taxon>
        <taxon>Faecousia</taxon>
    </lineage>
</organism>
<feature type="transmembrane region" description="Helical" evidence="3">
    <location>
        <begin position="140"/>
        <end position="156"/>
    </location>
</feature>
<reference evidence="5" key="2">
    <citation type="journal article" date="2021" name="PeerJ">
        <title>Extensive microbial diversity within the chicken gut microbiome revealed by metagenomics and culture.</title>
        <authorList>
            <person name="Gilroy R."/>
            <person name="Ravi A."/>
            <person name="Getino M."/>
            <person name="Pursley I."/>
            <person name="Horton D.L."/>
            <person name="Alikhan N.F."/>
            <person name="Baker D."/>
            <person name="Gharbi K."/>
            <person name="Hall N."/>
            <person name="Watson M."/>
            <person name="Adriaenssens E.M."/>
            <person name="Foster-Nyarko E."/>
            <person name="Jarju S."/>
            <person name="Secka A."/>
            <person name="Antonio M."/>
            <person name="Oren A."/>
            <person name="Chaudhuri R.R."/>
            <person name="La Ragione R."/>
            <person name="Hildebrand F."/>
            <person name="Pallen M.J."/>
        </authorList>
    </citation>
    <scope>NUCLEOTIDE SEQUENCE</scope>
    <source>
        <strain evidence="5">13361</strain>
    </source>
</reference>
<proteinExistence type="predicted"/>
<dbReference type="EMBL" id="DVFK01000016">
    <property type="protein sequence ID" value="HIQ67093.1"/>
    <property type="molecule type" value="Genomic_DNA"/>
</dbReference>
<keyword evidence="3" id="KW-1133">Transmembrane helix</keyword>
<feature type="transmembrane region" description="Helical" evidence="3">
    <location>
        <begin position="285"/>
        <end position="305"/>
    </location>
</feature>
<protein>
    <submittedName>
        <fullName evidence="5">XRE family transcriptional regulator</fullName>
    </submittedName>
</protein>
<feature type="transmembrane region" description="Helical" evidence="3">
    <location>
        <begin position="210"/>
        <end position="232"/>
    </location>
</feature>
<dbReference type="PANTHER" id="PTHR46558:SF3">
    <property type="entry name" value="TRANSCRIPTIONAL REGULATOR"/>
    <property type="match status" value="1"/>
</dbReference>
<keyword evidence="3" id="KW-0472">Membrane</keyword>
<feature type="transmembrane region" description="Helical" evidence="3">
    <location>
        <begin position="177"/>
        <end position="198"/>
    </location>
</feature>
<keyword evidence="3" id="KW-0812">Transmembrane</keyword>
<dbReference type="AlphaFoldDB" id="A0A9D0Z387"/>
<dbReference type="Proteomes" id="UP000886796">
    <property type="component" value="Unassembled WGS sequence"/>
</dbReference>
<reference evidence="5" key="1">
    <citation type="submission" date="2020-10" db="EMBL/GenBank/DDBJ databases">
        <authorList>
            <person name="Gilroy R."/>
        </authorList>
    </citation>
    <scope>NUCLEOTIDE SEQUENCE</scope>
    <source>
        <strain evidence="5">13361</strain>
    </source>
</reference>
<gene>
    <name evidence="5" type="ORF">IAB74_01100</name>
</gene>
<evidence type="ECO:0000259" key="4">
    <source>
        <dbReference type="PROSITE" id="PS50943"/>
    </source>
</evidence>
<dbReference type="Gene3D" id="1.10.260.40">
    <property type="entry name" value="lambda repressor-like DNA-binding domains"/>
    <property type="match status" value="1"/>
</dbReference>
<comment type="caution">
    <text evidence="5">The sequence shown here is derived from an EMBL/GenBank/DDBJ whole genome shotgun (WGS) entry which is preliminary data.</text>
</comment>
<feature type="transmembrane region" description="Helical" evidence="3">
    <location>
        <begin position="118"/>
        <end position="134"/>
    </location>
</feature>
<evidence type="ECO:0000256" key="1">
    <source>
        <dbReference type="ARBA" id="ARBA00023125"/>
    </source>
</evidence>
<evidence type="ECO:0000313" key="6">
    <source>
        <dbReference type="Proteomes" id="UP000886796"/>
    </source>
</evidence>
<dbReference type="InterPro" id="IPR025962">
    <property type="entry name" value="SdpI/YhfL"/>
</dbReference>
<dbReference type="InterPro" id="IPR010982">
    <property type="entry name" value="Lambda_DNA-bd_dom_sf"/>
</dbReference>
<sequence>MLYKIGHPSYNDGKDGDTAMLGDNIQKYRKARGLTQEQLSAQIPVVRQTLSKWEKNLSVPDAQALVRLSQVLEVSVEILLDTPQQGENLAAELARVNEALAERNRELEKMALEGRQRGMILFLSFLALGIALAVKNPVVSAVSVGVCVLLALGILYRNLSLLSQGTMTPTQNRLLKVVTVFDGVLFVGLVVLSVLVGTERVVFSQTQEKWLLVGLFSCLFLFFGAISPRLPFQRHTGLRLPWTVLDEPTWNLAHKILGMLALPITVLYVAVALSCEDVDAVAKASVGALLLYIAIPGLLSLIFYLKQYGRLKK</sequence>
<feature type="coiled-coil region" evidence="2">
    <location>
        <begin position="90"/>
        <end position="117"/>
    </location>
</feature>